<evidence type="ECO:0000313" key="2">
    <source>
        <dbReference type="Proteomes" id="UP001221898"/>
    </source>
</evidence>
<dbReference type="AlphaFoldDB" id="A0AAD7RXL3"/>
<reference evidence="1" key="1">
    <citation type="journal article" date="2023" name="Science">
        <title>Genome structures resolve the early diversification of teleost fishes.</title>
        <authorList>
            <person name="Parey E."/>
            <person name="Louis A."/>
            <person name="Montfort J."/>
            <person name="Bouchez O."/>
            <person name="Roques C."/>
            <person name="Iampietro C."/>
            <person name="Lluch J."/>
            <person name="Castinel A."/>
            <person name="Donnadieu C."/>
            <person name="Desvignes T."/>
            <person name="Floi Bucao C."/>
            <person name="Jouanno E."/>
            <person name="Wen M."/>
            <person name="Mejri S."/>
            <person name="Dirks R."/>
            <person name="Jansen H."/>
            <person name="Henkel C."/>
            <person name="Chen W.J."/>
            <person name="Zahm M."/>
            <person name="Cabau C."/>
            <person name="Klopp C."/>
            <person name="Thompson A.W."/>
            <person name="Robinson-Rechavi M."/>
            <person name="Braasch I."/>
            <person name="Lecointre G."/>
            <person name="Bobe J."/>
            <person name="Postlethwait J.H."/>
            <person name="Berthelot C."/>
            <person name="Roest Crollius H."/>
            <person name="Guiguen Y."/>
        </authorList>
    </citation>
    <scope>NUCLEOTIDE SEQUENCE</scope>
    <source>
        <strain evidence="1">NC1722</strain>
    </source>
</reference>
<organism evidence="1 2">
    <name type="scientific">Aldrovandia affinis</name>
    <dbReference type="NCBI Taxonomy" id="143900"/>
    <lineage>
        <taxon>Eukaryota</taxon>
        <taxon>Metazoa</taxon>
        <taxon>Chordata</taxon>
        <taxon>Craniata</taxon>
        <taxon>Vertebrata</taxon>
        <taxon>Euteleostomi</taxon>
        <taxon>Actinopterygii</taxon>
        <taxon>Neopterygii</taxon>
        <taxon>Teleostei</taxon>
        <taxon>Notacanthiformes</taxon>
        <taxon>Halosauridae</taxon>
        <taxon>Aldrovandia</taxon>
    </lineage>
</organism>
<gene>
    <name evidence="1" type="ORF">AAFF_G00078980</name>
</gene>
<evidence type="ECO:0000313" key="1">
    <source>
        <dbReference type="EMBL" id="KAJ8392092.1"/>
    </source>
</evidence>
<name>A0AAD7RXL3_9TELE</name>
<keyword evidence="2" id="KW-1185">Reference proteome</keyword>
<dbReference type="EMBL" id="JAINUG010000149">
    <property type="protein sequence ID" value="KAJ8392092.1"/>
    <property type="molecule type" value="Genomic_DNA"/>
</dbReference>
<protein>
    <submittedName>
        <fullName evidence="1">Uncharacterized protein</fullName>
    </submittedName>
</protein>
<proteinExistence type="predicted"/>
<dbReference type="Proteomes" id="UP001221898">
    <property type="component" value="Unassembled WGS sequence"/>
</dbReference>
<comment type="caution">
    <text evidence="1">The sequence shown here is derived from an EMBL/GenBank/DDBJ whole genome shotgun (WGS) entry which is preliminary data.</text>
</comment>
<sequence>METKQADTGKERCRHSECIKEQRRRGIFGVSVEKFGLFTRVNDSSSQVRYGVVLLYLLWRIWLHRCPRPPECRRGGGEMWPCGGPLPVLAPVCPGAVEPRVAGGPERRPPMREP</sequence>
<accession>A0AAD7RXL3</accession>